<comment type="caution">
    <text evidence="4">The sequence shown here is derived from an EMBL/GenBank/DDBJ whole genome shotgun (WGS) entry which is preliminary data.</text>
</comment>
<evidence type="ECO:0000256" key="1">
    <source>
        <dbReference type="ARBA" id="ARBA00022729"/>
    </source>
</evidence>
<dbReference type="InterPro" id="IPR026444">
    <property type="entry name" value="Secre_tail"/>
</dbReference>
<dbReference type="RefSeq" id="WP_311484327.1">
    <property type="nucleotide sequence ID" value="NZ_JAVRHP010000033.1"/>
</dbReference>
<sequence>MKYFPLLLTLLFSYFLEAQESKPENPNTHNHYSLSASGGDAYGSGGSVAFSVGQTFYHSFNDSKNTLSEGIQQPILDKAEEETPPVVEEIKPPVEETNENQPKDLKIEVIAYPNPMTEFFIIEIANFKDEGYYYQFFDMNGKILKLGTLENRRTKISPDYLQSAMYILKVFKEDRNIKTLKIIKR</sequence>
<organism evidence="4 5">
    <name type="scientific">Autumnicola edwardsiae</name>
    <dbReference type="NCBI Taxonomy" id="3075594"/>
    <lineage>
        <taxon>Bacteria</taxon>
        <taxon>Pseudomonadati</taxon>
        <taxon>Bacteroidota</taxon>
        <taxon>Flavobacteriia</taxon>
        <taxon>Flavobacteriales</taxon>
        <taxon>Flavobacteriaceae</taxon>
        <taxon>Autumnicola</taxon>
    </lineage>
</organism>
<accession>A0ABU3CV20</accession>
<keyword evidence="1 2" id="KW-0732">Signal</keyword>
<proteinExistence type="predicted"/>
<protein>
    <submittedName>
        <fullName evidence="4">T9SS type A sorting domain-containing protein</fullName>
    </submittedName>
</protein>
<dbReference type="Pfam" id="PF18962">
    <property type="entry name" value="Por_Secre_tail"/>
    <property type="match status" value="1"/>
</dbReference>
<gene>
    <name evidence="4" type="ORF">RM529_08225</name>
</gene>
<feature type="chain" id="PRO_5046746429" evidence="2">
    <location>
        <begin position="19"/>
        <end position="185"/>
    </location>
</feature>
<feature type="domain" description="Secretion system C-terminal sorting" evidence="3">
    <location>
        <begin position="112"/>
        <end position="180"/>
    </location>
</feature>
<dbReference type="NCBIfam" id="TIGR04183">
    <property type="entry name" value="Por_Secre_tail"/>
    <property type="match status" value="1"/>
</dbReference>
<evidence type="ECO:0000313" key="4">
    <source>
        <dbReference type="EMBL" id="MDT0650126.1"/>
    </source>
</evidence>
<feature type="signal peptide" evidence="2">
    <location>
        <begin position="1"/>
        <end position="18"/>
    </location>
</feature>
<dbReference type="EMBL" id="JAVRHP010000033">
    <property type="protein sequence ID" value="MDT0650126.1"/>
    <property type="molecule type" value="Genomic_DNA"/>
</dbReference>
<evidence type="ECO:0000313" key="5">
    <source>
        <dbReference type="Proteomes" id="UP001248819"/>
    </source>
</evidence>
<reference evidence="4 5" key="1">
    <citation type="submission" date="2023-09" db="EMBL/GenBank/DDBJ databases">
        <authorList>
            <person name="Rey-Velasco X."/>
        </authorList>
    </citation>
    <scope>NUCLEOTIDE SEQUENCE [LARGE SCALE GENOMIC DNA]</scope>
    <source>
        <strain evidence="4 5">F297</strain>
    </source>
</reference>
<evidence type="ECO:0000256" key="2">
    <source>
        <dbReference type="SAM" id="SignalP"/>
    </source>
</evidence>
<evidence type="ECO:0000259" key="3">
    <source>
        <dbReference type="Pfam" id="PF18962"/>
    </source>
</evidence>
<dbReference type="Proteomes" id="UP001248819">
    <property type="component" value="Unassembled WGS sequence"/>
</dbReference>
<name>A0ABU3CV20_9FLAO</name>
<keyword evidence="5" id="KW-1185">Reference proteome</keyword>